<dbReference type="RefSeq" id="WP_174701163.1">
    <property type="nucleotide sequence ID" value="NZ_JABURA010000001.1"/>
</dbReference>
<name>A0A8J8GHR0_9EURY</name>
<feature type="domain" description="Nudix hydrolase" evidence="3">
    <location>
        <begin position="43"/>
        <end position="175"/>
    </location>
</feature>
<evidence type="ECO:0000259" key="3">
    <source>
        <dbReference type="PROSITE" id="PS51462"/>
    </source>
</evidence>
<accession>A0A8J8GHR0</accession>
<comment type="caution">
    <text evidence="4">The sequence shown here is derived from an EMBL/GenBank/DDBJ whole genome shotgun (WGS) entry which is preliminary data.</text>
</comment>
<dbReference type="PANTHER" id="PTHR43475:SF3">
    <property type="entry name" value="TRANSLATION INITIATION FACTOR EIF-2B SUBUNIT FAMILY PROTEIN (AFU_ORTHOLOGUE AFUA_2G14290)"/>
    <property type="match status" value="1"/>
</dbReference>
<reference evidence="4" key="1">
    <citation type="submission" date="2020-06" db="EMBL/GenBank/DDBJ databases">
        <title>Haloterrigena sp. nov., an extremely halophilic archaeon isolated from a saline sediment.</title>
        <authorList>
            <person name="Liu B.-B."/>
        </authorList>
    </citation>
    <scope>NUCLEOTIDE SEQUENCE</scope>
    <source>
        <strain evidence="4">SYSU A121-1</strain>
    </source>
</reference>
<dbReference type="OrthoDB" id="27639at2157"/>
<dbReference type="InterPro" id="IPR000649">
    <property type="entry name" value="IF-2B-related"/>
</dbReference>
<comment type="similarity">
    <text evidence="1">Belongs to the eIF-2B alpha/beta/delta subunits family.</text>
</comment>
<feature type="region of interest" description="Disordered" evidence="2">
    <location>
        <begin position="226"/>
        <end position="252"/>
    </location>
</feature>
<feature type="region of interest" description="Disordered" evidence="2">
    <location>
        <begin position="1"/>
        <end position="43"/>
    </location>
</feature>
<sequence length="524" mass="55438">MGEGTASGPESDSLRAIVAPRMSELPGSRRDRDGDESAGDESDAAHVVTAFLRNRGDVLLLRRSDAVGTYRGQWGGVSGFAEGQPDEQVLVEIREETGLEAADVSLVRSGRPVEFEDADLGREWVVHPYLFDCETREIELSEEHDAVEWVAPTAMLDLESGLDAENAHETAAGDEIDETVPELWTAYERVAPTVRSIAADDEHGAASLSIRALEVLRDRAGLLVAERGEATSSPRDDERGTRESGADPEGEWDELAELAGRLLEARPSMAVLRNRVNRTMAEAIDAVDGGDAADAPTLLESALSNVDRALAADEDAAANAGERIDGSVMTLSRSGTVLEAIRSGNPSRVFVAESRPAREGLDVAEALAASADVDCPVAVHTDAAAAHVLSSEGVDRVVVGADTVLPDGAVVNKTGTRGLAIAAAREGVPISVVAATDKVSTREGVNLESGDRSAVYDGEAAVDVLNPTFDVTPADCVDEIVTERGALEAADVGDVVEELRGLETWRTDSELTGRETTDRNLSRE</sequence>
<evidence type="ECO:0000256" key="2">
    <source>
        <dbReference type="SAM" id="MobiDB-lite"/>
    </source>
</evidence>
<dbReference type="PROSITE" id="PS51462">
    <property type="entry name" value="NUDIX"/>
    <property type="match status" value="1"/>
</dbReference>
<evidence type="ECO:0000313" key="5">
    <source>
        <dbReference type="Proteomes" id="UP000728647"/>
    </source>
</evidence>
<dbReference type="PANTHER" id="PTHR43475">
    <property type="entry name" value="METHYLTHIORIBOSE-1-PHOSPHATE ISOMERASE"/>
    <property type="match status" value="1"/>
</dbReference>
<dbReference type="CDD" id="cd18872">
    <property type="entry name" value="NUDIX_eIF-2B"/>
    <property type="match status" value="1"/>
</dbReference>
<dbReference type="SUPFAM" id="SSF100950">
    <property type="entry name" value="NagB/RpiA/CoA transferase-like"/>
    <property type="match status" value="1"/>
</dbReference>
<dbReference type="Gene3D" id="3.40.50.10470">
    <property type="entry name" value="Translation initiation factor eif-2b, domain 2"/>
    <property type="match status" value="1"/>
</dbReference>
<dbReference type="InterPro" id="IPR015797">
    <property type="entry name" value="NUDIX_hydrolase-like_dom_sf"/>
</dbReference>
<evidence type="ECO:0000256" key="1">
    <source>
        <dbReference type="RuleBase" id="RU003814"/>
    </source>
</evidence>
<dbReference type="Proteomes" id="UP000728647">
    <property type="component" value="Unassembled WGS sequence"/>
</dbReference>
<dbReference type="Gene3D" id="3.90.79.10">
    <property type="entry name" value="Nucleoside Triphosphate Pyrophosphohydrolase"/>
    <property type="match status" value="1"/>
</dbReference>
<organism evidence="4 5">
    <name type="scientific">Haloterrigena gelatinilytica</name>
    <dbReference type="NCBI Taxonomy" id="2741724"/>
    <lineage>
        <taxon>Archaea</taxon>
        <taxon>Methanobacteriati</taxon>
        <taxon>Methanobacteriota</taxon>
        <taxon>Stenosarchaea group</taxon>
        <taxon>Halobacteria</taxon>
        <taxon>Halobacteriales</taxon>
        <taxon>Natrialbaceae</taxon>
        <taxon>Haloterrigena</taxon>
    </lineage>
</organism>
<evidence type="ECO:0000313" key="4">
    <source>
        <dbReference type="EMBL" id="NUB89871.1"/>
    </source>
</evidence>
<gene>
    <name evidence="4" type="ORF">HT576_02310</name>
</gene>
<dbReference type="GO" id="GO:0046523">
    <property type="term" value="F:S-methyl-5-thioribose-1-phosphate isomerase activity"/>
    <property type="evidence" value="ECO:0007669"/>
    <property type="project" value="TreeGrafter"/>
</dbReference>
<dbReference type="Pfam" id="PF00293">
    <property type="entry name" value="NUDIX"/>
    <property type="match status" value="1"/>
</dbReference>
<dbReference type="SUPFAM" id="SSF55811">
    <property type="entry name" value="Nudix"/>
    <property type="match status" value="1"/>
</dbReference>
<dbReference type="InterPro" id="IPR042529">
    <property type="entry name" value="IF_2B-like_C"/>
</dbReference>
<dbReference type="EMBL" id="JABURA010000001">
    <property type="protein sequence ID" value="NUB89871.1"/>
    <property type="molecule type" value="Genomic_DNA"/>
</dbReference>
<dbReference type="InterPro" id="IPR037171">
    <property type="entry name" value="NagB/RpiA_transferase-like"/>
</dbReference>
<proteinExistence type="inferred from homology"/>
<dbReference type="AlphaFoldDB" id="A0A8J8GHR0"/>
<dbReference type="Pfam" id="PF01008">
    <property type="entry name" value="IF-2B"/>
    <property type="match status" value="1"/>
</dbReference>
<dbReference type="GO" id="GO:0019509">
    <property type="term" value="P:L-methionine salvage from methylthioadenosine"/>
    <property type="evidence" value="ECO:0007669"/>
    <property type="project" value="TreeGrafter"/>
</dbReference>
<protein>
    <submittedName>
        <fullName evidence="4">NUDIX domain-containing protein</fullName>
    </submittedName>
</protein>
<feature type="compositionally biased region" description="Basic and acidic residues" evidence="2">
    <location>
        <begin position="226"/>
        <end position="245"/>
    </location>
</feature>
<dbReference type="InterPro" id="IPR000086">
    <property type="entry name" value="NUDIX_hydrolase_dom"/>
</dbReference>